<keyword evidence="1 2" id="KW-0812">Transmembrane</keyword>
<feature type="transmembrane region" description="Helical" evidence="1">
    <location>
        <begin position="12"/>
        <end position="32"/>
    </location>
</feature>
<protein>
    <submittedName>
        <fullName evidence="2">Transmembrane protein, putative</fullName>
    </submittedName>
</protein>
<evidence type="ECO:0000256" key="1">
    <source>
        <dbReference type="SAM" id="Phobius"/>
    </source>
</evidence>
<evidence type="ECO:0000313" key="3">
    <source>
        <dbReference type="Proteomes" id="UP000051952"/>
    </source>
</evidence>
<sequence length="123" mass="13717">MSSKDDAADSVVTAAACIEVTVLIATVLLQFVQRVQCSLFNDERDTTHERAIDKDCLTKNICWTATRVGGGSSRTKRSQRRRDRAQAQFFYDLHFGVCGRTSKRGSTSSGIDSLNLRALLRMR</sequence>
<dbReference type="Proteomes" id="UP000051952">
    <property type="component" value="Unassembled WGS sequence"/>
</dbReference>
<evidence type="ECO:0000313" key="2">
    <source>
        <dbReference type="EMBL" id="CUG78796.1"/>
    </source>
</evidence>
<dbReference type="AlphaFoldDB" id="A0A0S4J3V9"/>
<name>A0A0S4J3V9_BODSA</name>
<dbReference type="EMBL" id="CYKH01001024">
    <property type="protein sequence ID" value="CUG78796.1"/>
    <property type="molecule type" value="Genomic_DNA"/>
</dbReference>
<gene>
    <name evidence="2" type="ORF">BSAL_85935</name>
</gene>
<keyword evidence="1" id="KW-1133">Transmembrane helix</keyword>
<accession>A0A0S4J3V9</accession>
<keyword evidence="1" id="KW-0472">Membrane</keyword>
<proteinExistence type="predicted"/>
<keyword evidence="3" id="KW-1185">Reference proteome</keyword>
<reference evidence="3" key="1">
    <citation type="submission" date="2015-09" db="EMBL/GenBank/DDBJ databases">
        <authorList>
            <consortium name="Pathogen Informatics"/>
        </authorList>
    </citation>
    <scope>NUCLEOTIDE SEQUENCE [LARGE SCALE GENOMIC DNA]</scope>
    <source>
        <strain evidence="3">Lake Konstanz</strain>
    </source>
</reference>
<dbReference type="VEuPathDB" id="TriTrypDB:BSAL_85935"/>
<organism evidence="2 3">
    <name type="scientific">Bodo saltans</name>
    <name type="common">Flagellated protozoan</name>
    <dbReference type="NCBI Taxonomy" id="75058"/>
    <lineage>
        <taxon>Eukaryota</taxon>
        <taxon>Discoba</taxon>
        <taxon>Euglenozoa</taxon>
        <taxon>Kinetoplastea</taxon>
        <taxon>Metakinetoplastina</taxon>
        <taxon>Eubodonida</taxon>
        <taxon>Bodonidae</taxon>
        <taxon>Bodo</taxon>
    </lineage>
</organism>